<evidence type="ECO:0000256" key="2">
    <source>
        <dbReference type="ARBA" id="ARBA00022679"/>
    </source>
</evidence>
<dbReference type="GO" id="GO:0000271">
    <property type="term" value="P:polysaccharide biosynthetic process"/>
    <property type="evidence" value="ECO:0007669"/>
    <property type="project" value="UniProtKB-KW"/>
</dbReference>
<keyword evidence="2 6" id="KW-0808">Transferase</keyword>
<feature type="domain" description="Stealth protein CR1 conserved region 1" evidence="5">
    <location>
        <begin position="6"/>
        <end position="32"/>
    </location>
</feature>
<proteinExistence type="inferred from homology"/>
<keyword evidence="3" id="KW-0270">Exopolysaccharide synthesis</keyword>
<gene>
    <name evidence="6" type="ORF">Lbru_1568</name>
</gene>
<dbReference type="InterPro" id="IPR047141">
    <property type="entry name" value="Stealth"/>
</dbReference>
<dbReference type="InterPro" id="IPR021520">
    <property type="entry name" value="Stealth_CR2"/>
</dbReference>
<protein>
    <submittedName>
        <fullName evidence="6">Capsular polysaccharide phosphotransferase cps12A</fullName>
        <ecNumber evidence="6">2.7.-.-</ecNumber>
    </submittedName>
</protein>
<feature type="domain" description="Stealth protein CR2 conserved region 2" evidence="4">
    <location>
        <begin position="50"/>
        <end position="154"/>
    </location>
</feature>
<dbReference type="STRING" id="29422.Lbru_1568"/>
<dbReference type="Pfam" id="PF11380">
    <property type="entry name" value="Stealth_CR2"/>
    <property type="match status" value="1"/>
</dbReference>
<dbReference type="EC" id="2.7.-.-" evidence="6"/>
<evidence type="ECO:0000256" key="3">
    <source>
        <dbReference type="ARBA" id="ARBA00023169"/>
    </source>
</evidence>
<accession>A0A0W0SLG3</accession>
<dbReference type="PATRIC" id="fig|29422.6.peg.1659"/>
<keyword evidence="7" id="KW-1185">Reference proteome</keyword>
<dbReference type="Proteomes" id="UP000054742">
    <property type="component" value="Unassembled WGS sequence"/>
</dbReference>
<sequence>MHSHPYPIDAVITWVDGHDPAHQARLDTYLKSIGVESRPDEVSPERLMPCREIEYCIRSILRFAPWIRTLFIVTDQQTPSIVNKLKDSLEPNKIQIIDHQLIFPEPQHTLPSFNSLAIESVLWRIPELSETFIYFNDDVILLRPTQVQDFFIHEKPVLRGHWKIQSDTKVFQMIQRFIHLGKLKLLSMHRRVQQNSAKLIGFHKFFFNLTHVPFSLKKSMFEQFFSLQPHLLHENTRYRIRNREQYSPISLIHHLALLEKSSSIDRKKRSLGIDASRHSLKKIQHKLNRAKQKPRYFCLNIQSLDQAEPSKKELIFNWLNQMVNNP</sequence>
<comment type="similarity">
    <text evidence="1">Belongs to the stealth family.</text>
</comment>
<evidence type="ECO:0000256" key="1">
    <source>
        <dbReference type="ARBA" id="ARBA00007583"/>
    </source>
</evidence>
<dbReference type="PANTHER" id="PTHR24045">
    <property type="match status" value="1"/>
</dbReference>
<evidence type="ECO:0000259" key="5">
    <source>
        <dbReference type="Pfam" id="PF17101"/>
    </source>
</evidence>
<organism evidence="6 7">
    <name type="scientific">Legionella brunensis</name>
    <dbReference type="NCBI Taxonomy" id="29422"/>
    <lineage>
        <taxon>Bacteria</taxon>
        <taxon>Pseudomonadati</taxon>
        <taxon>Pseudomonadota</taxon>
        <taxon>Gammaproteobacteria</taxon>
        <taxon>Legionellales</taxon>
        <taxon>Legionellaceae</taxon>
        <taxon>Legionella</taxon>
    </lineage>
</organism>
<dbReference type="InterPro" id="IPR031358">
    <property type="entry name" value="Stealth_CR1"/>
</dbReference>
<comment type="caution">
    <text evidence="6">The sequence shown here is derived from an EMBL/GenBank/DDBJ whole genome shotgun (WGS) entry which is preliminary data.</text>
</comment>
<reference evidence="6 7" key="1">
    <citation type="submission" date="2015-11" db="EMBL/GenBank/DDBJ databases">
        <title>Genomic analysis of 38 Legionella species identifies large and diverse effector repertoires.</title>
        <authorList>
            <person name="Burstein D."/>
            <person name="Amaro F."/>
            <person name="Zusman T."/>
            <person name="Lifshitz Z."/>
            <person name="Cohen O."/>
            <person name="Gilbert J.A."/>
            <person name="Pupko T."/>
            <person name="Shuman H.A."/>
            <person name="Segal G."/>
        </authorList>
    </citation>
    <scope>NUCLEOTIDE SEQUENCE [LARGE SCALE GENOMIC DNA]</scope>
    <source>
        <strain evidence="6 7">ATCC 43878</strain>
    </source>
</reference>
<evidence type="ECO:0000259" key="4">
    <source>
        <dbReference type="Pfam" id="PF11380"/>
    </source>
</evidence>
<dbReference type="GO" id="GO:0016772">
    <property type="term" value="F:transferase activity, transferring phosphorus-containing groups"/>
    <property type="evidence" value="ECO:0007669"/>
    <property type="project" value="InterPro"/>
</dbReference>
<dbReference type="EMBL" id="LNXV01000011">
    <property type="protein sequence ID" value="KTC84207.1"/>
    <property type="molecule type" value="Genomic_DNA"/>
</dbReference>
<name>A0A0W0SLG3_9GAMM</name>
<evidence type="ECO:0000313" key="7">
    <source>
        <dbReference type="Proteomes" id="UP000054742"/>
    </source>
</evidence>
<dbReference type="PANTHER" id="PTHR24045:SF0">
    <property type="entry name" value="N-ACETYLGLUCOSAMINE-1-PHOSPHOTRANSFERASE SUBUNITS ALPHA_BETA"/>
    <property type="match status" value="1"/>
</dbReference>
<dbReference type="Pfam" id="PF17101">
    <property type="entry name" value="Stealth_CR1"/>
    <property type="match status" value="1"/>
</dbReference>
<dbReference type="RefSeq" id="WP_058441632.1">
    <property type="nucleotide sequence ID" value="NZ_CAAAHU010000003.1"/>
</dbReference>
<dbReference type="OrthoDB" id="9776077at2"/>
<dbReference type="AlphaFoldDB" id="A0A0W0SLG3"/>
<evidence type="ECO:0000313" key="6">
    <source>
        <dbReference type="EMBL" id="KTC84207.1"/>
    </source>
</evidence>